<name>A0A1Y5FD13_9BACT</name>
<comment type="caution">
    <text evidence="5">The sequence shown here is derived from an EMBL/GenBank/DDBJ whole genome shotgun (WGS) entry which is preliminary data.</text>
</comment>
<accession>A0A1Y5FD13</accession>
<dbReference type="EMBL" id="MAAO01000001">
    <property type="protein sequence ID" value="OUS00287.1"/>
    <property type="molecule type" value="Genomic_DNA"/>
</dbReference>
<feature type="domain" description="Peptidase S24/S26A/S26B/S26C" evidence="4">
    <location>
        <begin position="36"/>
        <end position="153"/>
    </location>
</feature>
<keyword evidence="2" id="KW-0238">DNA-binding</keyword>
<dbReference type="AlphaFoldDB" id="A0A1Y5FD13"/>
<dbReference type="PANTHER" id="PTHR40661:SF3">
    <property type="entry name" value="FELS-1 PROPHAGE TRANSCRIPTIONAL REGULATOR"/>
    <property type="match status" value="1"/>
</dbReference>
<dbReference type="InterPro" id="IPR015927">
    <property type="entry name" value="Peptidase_S24_S26A/B/C"/>
</dbReference>
<protein>
    <recommendedName>
        <fullName evidence="4">Peptidase S24/S26A/S26B/S26C domain-containing protein</fullName>
    </recommendedName>
</protein>
<dbReference type="PANTHER" id="PTHR40661">
    <property type="match status" value="1"/>
</dbReference>
<evidence type="ECO:0000313" key="6">
    <source>
        <dbReference type="Proteomes" id="UP000196531"/>
    </source>
</evidence>
<proteinExistence type="predicted"/>
<evidence type="ECO:0000256" key="3">
    <source>
        <dbReference type="ARBA" id="ARBA00023163"/>
    </source>
</evidence>
<evidence type="ECO:0000259" key="4">
    <source>
        <dbReference type="Pfam" id="PF00717"/>
    </source>
</evidence>
<dbReference type="InterPro" id="IPR036286">
    <property type="entry name" value="LexA/Signal_pep-like_sf"/>
</dbReference>
<dbReference type="SUPFAM" id="SSF51306">
    <property type="entry name" value="LexA/Signal peptidase"/>
    <property type="match status" value="1"/>
</dbReference>
<sequence length="160" mass="18034">MNLSRLKPCGEINYPLLSFCNDIKKLPVPEGEVLVPVFLNHVSCGLFGISEDNVESYQSLDERFVKNKTSTFLFKADGNSMEPSIFKGDLLLVDRSIEYFHNRICVLSYEGQLICKRAIKLENGILLQSDNQSGHKDILISNNESIEIWGVVVSRHGEIT</sequence>
<dbReference type="GO" id="GO:0003677">
    <property type="term" value="F:DNA binding"/>
    <property type="evidence" value="ECO:0007669"/>
    <property type="project" value="UniProtKB-KW"/>
</dbReference>
<dbReference type="InterPro" id="IPR039418">
    <property type="entry name" value="LexA-like"/>
</dbReference>
<evidence type="ECO:0000313" key="5">
    <source>
        <dbReference type="EMBL" id="OUS00287.1"/>
    </source>
</evidence>
<dbReference type="Pfam" id="PF00717">
    <property type="entry name" value="Peptidase_S24"/>
    <property type="match status" value="1"/>
</dbReference>
<reference evidence="6" key="1">
    <citation type="journal article" date="2017" name="Proc. Natl. Acad. Sci. U.S.A.">
        <title>Simulation of Deepwater Horizon oil plume reveals substrate specialization within a complex community of hydrocarbon-degraders.</title>
        <authorList>
            <person name="Hu P."/>
            <person name="Dubinsky E.A."/>
            <person name="Probst A.J."/>
            <person name="Wang J."/>
            <person name="Sieber C.M.K."/>
            <person name="Tom L.M."/>
            <person name="Gardinali P."/>
            <person name="Banfield J.F."/>
            <person name="Atlas R.M."/>
            <person name="Andersen G.L."/>
        </authorList>
    </citation>
    <scope>NUCLEOTIDE SEQUENCE [LARGE SCALE GENOMIC DNA]</scope>
</reference>
<evidence type="ECO:0000256" key="1">
    <source>
        <dbReference type="ARBA" id="ARBA00023015"/>
    </source>
</evidence>
<evidence type="ECO:0000256" key="2">
    <source>
        <dbReference type="ARBA" id="ARBA00023125"/>
    </source>
</evidence>
<keyword evidence="1" id="KW-0805">Transcription regulation</keyword>
<keyword evidence="3" id="KW-0804">Transcription</keyword>
<dbReference type="CDD" id="cd06529">
    <property type="entry name" value="S24_LexA-like"/>
    <property type="match status" value="1"/>
</dbReference>
<gene>
    <name evidence="5" type="ORF">A9Q84_00105</name>
</gene>
<dbReference type="Gene3D" id="2.10.109.10">
    <property type="entry name" value="Umud Fragment, subunit A"/>
    <property type="match status" value="1"/>
</dbReference>
<organism evidence="5 6">
    <name type="scientific">Halobacteriovorax marinus</name>
    <dbReference type="NCBI Taxonomy" id="97084"/>
    <lineage>
        <taxon>Bacteria</taxon>
        <taxon>Pseudomonadati</taxon>
        <taxon>Bdellovibrionota</taxon>
        <taxon>Bacteriovoracia</taxon>
        <taxon>Bacteriovoracales</taxon>
        <taxon>Halobacteriovoraceae</taxon>
        <taxon>Halobacteriovorax</taxon>
    </lineage>
</organism>
<dbReference type="Proteomes" id="UP000196531">
    <property type="component" value="Unassembled WGS sequence"/>
</dbReference>